<evidence type="ECO:0000256" key="1">
    <source>
        <dbReference type="SAM" id="MobiDB-lite"/>
    </source>
</evidence>
<dbReference type="InterPro" id="IPR000719">
    <property type="entry name" value="Prot_kinase_dom"/>
</dbReference>
<accession>A0A6A5UPB6</accession>
<keyword evidence="4" id="KW-1185">Reference proteome</keyword>
<feature type="domain" description="Protein kinase" evidence="2">
    <location>
        <begin position="112"/>
        <end position="420"/>
    </location>
</feature>
<evidence type="ECO:0000313" key="3">
    <source>
        <dbReference type="EMBL" id="KAF1966771.1"/>
    </source>
</evidence>
<feature type="compositionally biased region" description="Pro residues" evidence="1">
    <location>
        <begin position="28"/>
        <end position="41"/>
    </location>
</feature>
<gene>
    <name evidence="3" type="ORF">BU23DRAFT_573723</name>
</gene>
<sequence>MSAPVDRVPFVLDGAGGGGAPVDADPVVEPPVPDDPPPIPGDHPEEPARHEELDKWNPFPGAGPQCLWHFVEFIYDRGAQDDEVWKSSNVLYVATNAENVIHGRMVLKSTVWNPHHAMATTGFDNTHQAVGLTLTFPNSNDDPPLKEAPEEEMEPAEWDELDEEEKEERRAAIPMAQGLRQYIDWAPGKSLDKLFDIYNERSPEKQIPEPFIWMVFYNVATVLHYVSTRGAVWNENSTANQRGNEEFGTLVHCAPLRPLPYPPTRRLGPSLELGRWDPDATDSGRGDINWRAPENRSQTDDPVPQGLPPAYLPPAYLPPADLPPADFPNVDLTSKTDIWSLGLVIWELMNSTVPVATRDDWHTTIVEKYDYTDFNLAQEQPGYNGFYSNALRTLRDRCLRIRPDTRPTPHKIAEESRRNLEGRLPKSVGRFAQGEMDPHLRLEYRREQFEMRVKFRRRVGEER</sequence>
<evidence type="ECO:0000313" key="4">
    <source>
        <dbReference type="Proteomes" id="UP000800036"/>
    </source>
</evidence>
<reference evidence="3" key="1">
    <citation type="journal article" date="2020" name="Stud. Mycol.">
        <title>101 Dothideomycetes genomes: a test case for predicting lifestyles and emergence of pathogens.</title>
        <authorList>
            <person name="Haridas S."/>
            <person name="Albert R."/>
            <person name="Binder M."/>
            <person name="Bloem J."/>
            <person name="Labutti K."/>
            <person name="Salamov A."/>
            <person name="Andreopoulos B."/>
            <person name="Baker S."/>
            <person name="Barry K."/>
            <person name="Bills G."/>
            <person name="Bluhm B."/>
            <person name="Cannon C."/>
            <person name="Castanera R."/>
            <person name="Culley D."/>
            <person name="Daum C."/>
            <person name="Ezra D."/>
            <person name="Gonzalez J."/>
            <person name="Henrissat B."/>
            <person name="Kuo A."/>
            <person name="Liang C."/>
            <person name="Lipzen A."/>
            <person name="Lutzoni F."/>
            <person name="Magnuson J."/>
            <person name="Mondo S."/>
            <person name="Nolan M."/>
            <person name="Ohm R."/>
            <person name="Pangilinan J."/>
            <person name="Park H.-J."/>
            <person name="Ramirez L."/>
            <person name="Alfaro M."/>
            <person name="Sun H."/>
            <person name="Tritt A."/>
            <person name="Yoshinaga Y."/>
            <person name="Zwiers L.-H."/>
            <person name="Turgeon B."/>
            <person name="Goodwin S."/>
            <person name="Spatafora J."/>
            <person name="Crous P."/>
            <person name="Grigoriev I."/>
        </authorList>
    </citation>
    <scope>NUCLEOTIDE SEQUENCE</scope>
    <source>
        <strain evidence="3">CBS 107.79</strain>
    </source>
</reference>
<name>A0A6A5UPB6_9PLEO</name>
<dbReference type="SUPFAM" id="SSF56112">
    <property type="entry name" value="Protein kinase-like (PK-like)"/>
    <property type="match status" value="1"/>
</dbReference>
<dbReference type="PROSITE" id="PS50011">
    <property type="entry name" value="PROTEIN_KINASE_DOM"/>
    <property type="match status" value="1"/>
</dbReference>
<dbReference type="OrthoDB" id="310217at2759"/>
<feature type="region of interest" description="Disordered" evidence="1">
    <location>
        <begin position="1"/>
        <end position="50"/>
    </location>
</feature>
<feature type="region of interest" description="Disordered" evidence="1">
    <location>
        <begin position="138"/>
        <end position="157"/>
    </location>
</feature>
<dbReference type="GO" id="GO:0005524">
    <property type="term" value="F:ATP binding"/>
    <property type="evidence" value="ECO:0007669"/>
    <property type="project" value="InterPro"/>
</dbReference>
<dbReference type="Gene3D" id="1.10.510.10">
    <property type="entry name" value="Transferase(Phosphotransferase) domain 1"/>
    <property type="match status" value="1"/>
</dbReference>
<dbReference type="EMBL" id="ML976741">
    <property type="protein sequence ID" value="KAF1966771.1"/>
    <property type="molecule type" value="Genomic_DNA"/>
</dbReference>
<protein>
    <recommendedName>
        <fullName evidence="2">Protein kinase domain-containing protein</fullName>
    </recommendedName>
</protein>
<feature type="compositionally biased region" description="Basic and acidic residues" evidence="1">
    <location>
        <begin position="274"/>
        <end position="285"/>
    </location>
</feature>
<evidence type="ECO:0000259" key="2">
    <source>
        <dbReference type="PROSITE" id="PS50011"/>
    </source>
</evidence>
<feature type="compositionally biased region" description="Pro residues" evidence="1">
    <location>
        <begin position="305"/>
        <end position="315"/>
    </location>
</feature>
<dbReference type="GO" id="GO:0004672">
    <property type="term" value="F:protein kinase activity"/>
    <property type="evidence" value="ECO:0007669"/>
    <property type="project" value="InterPro"/>
</dbReference>
<organism evidence="3 4">
    <name type="scientific">Bimuria novae-zelandiae CBS 107.79</name>
    <dbReference type="NCBI Taxonomy" id="1447943"/>
    <lineage>
        <taxon>Eukaryota</taxon>
        <taxon>Fungi</taxon>
        <taxon>Dikarya</taxon>
        <taxon>Ascomycota</taxon>
        <taxon>Pezizomycotina</taxon>
        <taxon>Dothideomycetes</taxon>
        <taxon>Pleosporomycetidae</taxon>
        <taxon>Pleosporales</taxon>
        <taxon>Massarineae</taxon>
        <taxon>Didymosphaeriaceae</taxon>
        <taxon>Bimuria</taxon>
    </lineage>
</organism>
<dbReference type="Proteomes" id="UP000800036">
    <property type="component" value="Unassembled WGS sequence"/>
</dbReference>
<dbReference type="InterPro" id="IPR011009">
    <property type="entry name" value="Kinase-like_dom_sf"/>
</dbReference>
<feature type="region of interest" description="Disordered" evidence="1">
    <location>
        <begin position="268"/>
        <end position="315"/>
    </location>
</feature>
<dbReference type="AlphaFoldDB" id="A0A6A5UPB6"/>
<proteinExistence type="predicted"/>